<dbReference type="PANTHER" id="PTHR45667">
    <property type="entry name" value="S-ADENOSYLMETHIONINE MITOCHONDRIAL CARRIER PROTEIN"/>
    <property type="match status" value="1"/>
</dbReference>
<evidence type="ECO:0000256" key="2">
    <source>
        <dbReference type="ARBA" id="ARBA00006375"/>
    </source>
</evidence>
<reference evidence="11" key="1">
    <citation type="journal article" date="2021" name="Proc. Natl. Acad. Sci. U.S.A.">
        <title>Three genomes in the algal genus Volvox reveal the fate of a haploid sex-determining region after a transition to homothallism.</title>
        <authorList>
            <person name="Yamamoto K."/>
            <person name="Hamaji T."/>
            <person name="Kawai-Toyooka H."/>
            <person name="Matsuzaki R."/>
            <person name="Takahashi F."/>
            <person name="Nishimura Y."/>
            <person name="Kawachi M."/>
            <person name="Noguchi H."/>
            <person name="Minakuchi Y."/>
            <person name="Umen J.G."/>
            <person name="Toyoda A."/>
            <person name="Nozaki H."/>
        </authorList>
    </citation>
    <scope>NUCLEOTIDE SEQUENCE</scope>
    <source>
        <strain evidence="11">NIES-3785</strain>
    </source>
</reference>
<dbReference type="SUPFAM" id="SSF103506">
    <property type="entry name" value="Mitochondrial carrier"/>
    <property type="match status" value="1"/>
</dbReference>
<dbReference type="EMBL" id="BNCQ01000015">
    <property type="protein sequence ID" value="GIM04069.1"/>
    <property type="molecule type" value="Genomic_DNA"/>
</dbReference>
<gene>
    <name evidence="11" type="ORF">Vretimale_8696</name>
</gene>
<dbReference type="InterPro" id="IPR023395">
    <property type="entry name" value="MCP_dom_sf"/>
</dbReference>
<sequence length="296" mass="32251">MPRLWQGTHRARPSVLESDPDLDLIPFPSVKRIPCRRKRSHFRGASEPLPGDPPGGVRITNGTGFVRVRFRGKRRVTTDTRVTRVHGHVLYKAANQILSGGRGGSAISQSLLRGGRSSGQSPIDALRLHPPQLLPRTQTRQKPQGRSWTGRRVVSRRNVHTVQGLRELEDAGVGGEEEEEKEVAAAATGRCSDVVSSPPHLQQFVTVVAGALSRTAAQVAVHPLDTLKTRMQVQVQNPQLGVWRAVMCCPVHELELLRPGPARRGARDLLLGLGAAIAGVLPASAVYFTVEPRIRS</sequence>
<keyword evidence="6 10" id="KW-1133">Transmembrane helix</keyword>
<dbReference type="GO" id="GO:0016020">
    <property type="term" value="C:membrane"/>
    <property type="evidence" value="ECO:0007669"/>
    <property type="project" value="UniProtKB-SubCell"/>
</dbReference>
<dbReference type="InterPro" id="IPR018108">
    <property type="entry name" value="MCP_transmembrane"/>
</dbReference>
<comment type="similarity">
    <text evidence="2 9">Belongs to the mitochondrial carrier (TC 2.A.29) family.</text>
</comment>
<evidence type="ECO:0000256" key="1">
    <source>
        <dbReference type="ARBA" id="ARBA00004141"/>
    </source>
</evidence>
<dbReference type="Gene3D" id="1.50.40.10">
    <property type="entry name" value="Mitochondrial carrier domain"/>
    <property type="match status" value="1"/>
</dbReference>
<name>A0A8J4LPL0_9CHLO</name>
<dbReference type="AlphaFoldDB" id="A0A8J4LPL0"/>
<keyword evidence="4 8" id="KW-0812">Transmembrane</keyword>
<feature type="transmembrane region" description="Helical" evidence="10">
    <location>
        <begin position="269"/>
        <end position="290"/>
    </location>
</feature>
<comment type="subcellular location">
    <subcellularLocation>
        <location evidence="1">Membrane</location>
        <topology evidence="1">Multi-pass membrane protein</topology>
    </subcellularLocation>
</comment>
<accession>A0A8J4LPL0</accession>
<dbReference type="Pfam" id="PF00153">
    <property type="entry name" value="Mito_carr"/>
    <property type="match status" value="1"/>
</dbReference>
<evidence type="ECO:0000256" key="6">
    <source>
        <dbReference type="ARBA" id="ARBA00022989"/>
    </source>
</evidence>
<evidence type="ECO:0000256" key="3">
    <source>
        <dbReference type="ARBA" id="ARBA00022448"/>
    </source>
</evidence>
<dbReference type="Proteomes" id="UP000722791">
    <property type="component" value="Unassembled WGS sequence"/>
</dbReference>
<keyword evidence="7 8" id="KW-0472">Membrane</keyword>
<protein>
    <submittedName>
        <fullName evidence="11">Uncharacterized protein</fullName>
    </submittedName>
</protein>
<comment type="caution">
    <text evidence="11">The sequence shown here is derived from an EMBL/GenBank/DDBJ whole genome shotgun (WGS) entry which is preliminary data.</text>
</comment>
<dbReference type="PROSITE" id="PS50920">
    <property type="entry name" value="SOLCAR"/>
    <property type="match status" value="1"/>
</dbReference>
<evidence type="ECO:0000256" key="5">
    <source>
        <dbReference type="ARBA" id="ARBA00022737"/>
    </source>
</evidence>
<proteinExistence type="inferred from homology"/>
<keyword evidence="3 9" id="KW-0813">Transport</keyword>
<evidence type="ECO:0000256" key="10">
    <source>
        <dbReference type="SAM" id="Phobius"/>
    </source>
</evidence>
<evidence type="ECO:0000256" key="9">
    <source>
        <dbReference type="RuleBase" id="RU000488"/>
    </source>
</evidence>
<keyword evidence="5" id="KW-0677">Repeat</keyword>
<evidence type="ECO:0000256" key="4">
    <source>
        <dbReference type="ARBA" id="ARBA00022692"/>
    </source>
</evidence>
<organism evidence="11 12">
    <name type="scientific">Volvox reticuliferus</name>
    <dbReference type="NCBI Taxonomy" id="1737510"/>
    <lineage>
        <taxon>Eukaryota</taxon>
        <taxon>Viridiplantae</taxon>
        <taxon>Chlorophyta</taxon>
        <taxon>core chlorophytes</taxon>
        <taxon>Chlorophyceae</taxon>
        <taxon>CS clade</taxon>
        <taxon>Chlamydomonadales</taxon>
        <taxon>Volvocaceae</taxon>
        <taxon>Volvox</taxon>
    </lineage>
</organism>
<evidence type="ECO:0000256" key="8">
    <source>
        <dbReference type="PROSITE-ProRule" id="PRU00282"/>
    </source>
</evidence>
<feature type="non-terminal residue" evidence="11">
    <location>
        <position position="1"/>
    </location>
</feature>
<evidence type="ECO:0000313" key="11">
    <source>
        <dbReference type="EMBL" id="GIM04069.1"/>
    </source>
</evidence>
<evidence type="ECO:0000256" key="7">
    <source>
        <dbReference type="ARBA" id="ARBA00023136"/>
    </source>
</evidence>
<evidence type="ECO:0000313" key="12">
    <source>
        <dbReference type="Proteomes" id="UP000722791"/>
    </source>
</evidence>
<feature type="repeat" description="Solcar" evidence="8">
    <location>
        <begin position="201"/>
        <end position="296"/>
    </location>
</feature>